<comment type="caution">
    <text evidence="1">The sequence shown here is derived from an EMBL/GenBank/DDBJ whole genome shotgun (WGS) entry which is preliminary data.</text>
</comment>
<protein>
    <submittedName>
        <fullName evidence="1">Uncharacterized protein</fullName>
    </submittedName>
</protein>
<evidence type="ECO:0000313" key="2">
    <source>
        <dbReference type="Proteomes" id="UP000529795"/>
    </source>
</evidence>
<proteinExistence type="predicted"/>
<dbReference type="EMBL" id="JACIEV010000005">
    <property type="protein sequence ID" value="MBB4154206.1"/>
    <property type="molecule type" value="Genomic_DNA"/>
</dbReference>
<organism evidence="1 2">
    <name type="scientific">Sphingomonas jinjuensis</name>
    <dbReference type="NCBI Taxonomy" id="535907"/>
    <lineage>
        <taxon>Bacteria</taxon>
        <taxon>Pseudomonadati</taxon>
        <taxon>Pseudomonadota</taxon>
        <taxon>Alphaproteobacteria</taxon>
        <taxon>Sphingomonadales</taxon>
        <taxon>Sphingomonadaceae</taxon>
        <taxon>Sphingomonas</taxon>
    </lineage>
</organism>
<keyword evidence="2" id="KW-1185">Reference proteome</keyword>
<reference evidence="1 2" key="1">
    <citation type="submission" date="2020-08" db="EMBL/GenBank/DDBJ databases">
        <title>Genomic Encyclopedia of Type Strains, Phase IV (KMG-IV): sequencing the most valuable type-strain genomes for metagenomic binning, comparative biology and taxonomic classification.</title>
        <authorList>
            <person name="Goeker M."/>
        </authorList>
    </citation>
    <scope>NUCLEOTIDE SEQUENCE [LARGE SCALE GENOMIC DNA]</scope>
    <source>
        <strain evidence="1 2">YC6723</strain>
    </source>
</reference>
<dbReference type="RefSeq" id="WP_183984502.1">
    <property type="nucleotide sequence ID" value="NZ_JACIEV010000005.1"/>
</dbReference>
<name>A0A840FD80_9SPHN</name>
<dbReference type="AlphaFoldDB" id="A0A840FD80"/>
<dbReference type="Proteomes" id="UP000529795">
    <property type="component" value="Unassembled WGS sequence"/>
</dbReference>
<accession>A0A840FD80</accession>
<gene>
    <name evidence="1" type="ORF">GGQ80_002116</name>
</gene>
<sequence>MNDDLATALDHLRRFLATFNEGDLVDEESELTADDLRAIAAAAEQRA</sequence>
<evidence type="ECO:0000313" key="1">
    <source>
        <dbReference type="EMBL" id="MBB4154206.1"/>
    </source>
</evidence>